<dbReference type="GO" id="GO:0016020">
    <property type="term" value="C:membrane"/>
    <property type="evidence" value="ECO:0007669"/>
    <property type="project" value="UniProtKB-SubCell"/>
</dbReference>
<dbReference type="Pfam" id="PF04892">
    <property type="entry name" value="VanZ"/>
    <property type="match status" value="1"/>
</dbReference>
<dbReference type="InterPro" id="IPR010432">
    <property type="entry name" value="RDD"/>
</dbReference>
<evidence type="ECO:0000259" key="6">
    <source>
        <dbReference type="Pfam" id="PF04892"/>
    </source>
</evidence>
<feature type="transmembrane region" description="Helical" evidence="5">
    <location>
        <begin position="245"/>
        <end position="267"/>
    </location>
</feature>
<dbReference type="PANTHER" id="PTHR36834">
    <property type="entry name" value="MEMBRANE PROTEIN-RELATED"/>
    <property type="match status" value="1"/>
</dbReference>
<protein>
    <submittedName>
        <fullName evidence="8">VanZ family protein</fullName>
    </submittedName>
</protein>
<name>A0A428ZUH6_KIBAR</name>
<feature type="transmembrane region" description="Helical" evidence="5">
    <location>
        <begin position="38"/>
        <end position="57"/>
    </location>
</feature>
<dbReference type="AlphaFoldDB" id="A0A428ZUH6"/>
<evidence type="ECO:0000313" key="9">
    <source>
        <dbReference type="Proteomes" id="UP000287547"/>
    </source>
</evidence>
<dbReference type="Pfam" id="PF06271">
    <property type="entry name" value="RDD"/>
    <property type="match status" value="1"/>
</dbReference>
<keyword evidence="4 5" id="KW-0472">Membrane</keyword>
<keyword evidence="3 5" id="KW-1133">Transmembrane helix</keyword>
<evidence type="ECO:0000259" key="7">
    <source>
        <dbReference type="Pfam" id="PF06271"/>
    </source>
</evidence>
<dbReference type="Proteomes" id="UP000287547">
    <property type="component" value="Unassembled WGS sequence"/>
</dbReference>
<keyword evidence="2 5" id="KW-0812">Transmembrane</keyword>
<evidence type="ECO:0000256" key="4">
    <source>
        <dbReference type="ARBA" id="ARBA00023136"/>
    </source>
</evidence>
<accession>A0A428ZUH6</accession>
<dbReference type="InterPro" id="IPR053150">
    <property type="entry name" value="Teicoplanin_resist-assoc"/>
</dbReference>
<comment type="subcellular location">
    <subcellularLocation>
        <location evidence="1">Membrane</location>
        <topology evidence="1">Multi-pass membrane protein</topology>
    </subcellularLocation>
</comment>
<gene>
    <name evidence="8" type="ORF">DMH04_01400</name>
</gene>
<proteinExistence type="predicted"/>
<dbReference type="EMBL" id="QHKI01000001">
    <property type="protein sequence ID" value="RSM91662.1"/>
    <property type="molecule type" value="Genomic_DNA"/>
</dbReference>
<feature type="transmembrane region" description="Helical" evidence="5">
    <location>
        <begin position="291"/>
        <end position="313"/>
    </location>
</feature>
<feature type="transmembrane region" description="Helical" evidence="5">
    <location>
        <begin position="209"/>
        <end position="239"/>
    </location>
</feature>
<sequence>MLSAVLAIIGGCFLAVLLSLPFVVVSYRRHGELGFGRIVLAVGFVIYALAIATYTLLPLPQINDTWCVQHAAFASPQLNVMQFLADIRHEQRGTSLSAYLHNPAVQQTVFNVFLFVPLGMFLKGFFGRGVAGTIAIGFGVSLLVEFTQLTGDWFLFPCPYRLFDVDDLITNTLGTAVGVAFAPLLRPLAGRVPAAPPTAPRPVTAWRRLLGMLLDLISVYVLGGFLVSAIDVVIMYVFGGAGIPQSWFTTALAMWVPALFFLVLPSFGKDGATVGQRAVRLARVRPDGRPAGARVVIALLTGSTGYFLCTGLASVVPRLDWFAFVLVAGAFVLVWPRSHRGLSGLVAGLSIVDSGDRRATGCTAGRPATDRHETRTP</sequence>
<evidence type="ECO:0000256" key="2">
    <source>
        <dbReference type="ARBA" id="ARBA00022692"/>
    </source>
</evidence>
<feature type="transmembrane region" description="Helical" evidence="5">
    <location>
        <begin position="6"/>
        <end position="26"/>
    </location>
</feature>
<dbReference type="InterPro" id="IPR006976">
    <property type="entry name" value="VanZ-like"/>
</dbReference>
<organism evidence="8 9">
    <name type="scientific">Kibdelosporangium aridum</name>
    <dbReference type="NCBI Taxonomy" id="2030"/>
    <lineage>
        <taxon>Bacteria</taxon>
        <taxon>Bacillati</taxon>
        <taxon>Actinomycetota</taxon>
        <taxon>Actinomycetes</taxon>
        <taxon>Pseudonocardiales</taxon>
        <taxon>Pseudonocardiaceae</taxon>
        <taxon>Kibdelosporangium</taxon>
    </lineage>
</organism>
<evidence type="ECO:0000256" key="5">
    <source>
        <dbReference type="SAM" id="Phobius"/>
    </source>
</evidence>
<evidence type="ECO:0000256" key="3">
    <source>
        <dbReference type="ARBA" id="ARBA00022989"/>
    </source>
</evidence>
<dbReference type="OrthoDB" id="4822551at2"/>
<feature type="domain" description="RDD" evidence="7">
    <location>
        <begin position="204"/>
        <end position="320"/>
    </location>
</feature>
<comment type="caution">
    <text evidence="8">The sequence shown here is derived from an EMBL/GenBank/DDBJ whole genome shotgun (WGS) entry which is preliminary data.</text>
</comment>
<feature type="transmembrane region" description="Helical" evidence="5">
    <location>
        <begin position="129"/>
        <end position="148"/>
    </location>
</feature>
<feature type="domain" description="VanZ-like" evidence="6">
    <location>
        <begin position="44"/>
        <end position="185"/>
    </location>
</feature>
<reference evidence="8 9" key="1">
    <citation type="submission" date="2018-05" db="EMBL/GenBank/DDBJ databases">
        <title>Evolution of GPA BGCs.</title>
        <authorList>
            <person name="Waglechner N."/>
            <person name="Wright G.D."/>
        </authorList>
    </citation>
    <scope>NUCLEOTIDE SEQUENCE [LARGE SCALE GENOMIC DNA]</scope>
    <source>
        <strain evidence="8 9">A82846</strain>
    </source>
</reference>
<feature type="transmembrane region" description="Helical" evidence="5">
    <location>
        <begin position="319"/>
        <end position="335"/>
    </location>
</feature>
<evidence type="ECO:0000256" key="1">
    <source>
        <dbReference type="ARBA" id="ARBA00004141"/>
    </source>
</evidence>
<dbReference type="PANTHER" id="PTHR36834:SF1">
    <property type="entry name" value="INTEGRAL MEMBRANE PROTEIN"/>
    <property type="match status" value="1"/>
</dbReference>
<dbReference type="RefSeq" id="WP_037260299.1">
    <property type="nucleotide sequence ID" value="NZ_QHKI01000001.1"/>
</dbReference>
<evidence type="ECO:0000313" key="8">
    <source>
        <dbReference type="EMBL" id="RSM91662.1"/>
    </source>
</evidence>